<sequence length="247" mass="28188">MAFFIFQLPIYKTGLLQIYTVWQLFINHTVICYDNLLLLQLNIKKENGERKMDVAIIKYNAGNIYSVNYALKRLGVSPVITADPEVLSKADKVIFPGVGEAQTTMAHLQEHKLDAVIKDLKQPVLGICLGMQLMCRHSEEGDAECLGIFDTEVKRFIPHRHEDKVPHMGWNTITQVKDGLFTAQLENKFVYFVHSYYVPVNEYTAATTNYILPFSASLHKDNFYATQFHPEKSGSVGEVILRNFLKL</sequence>
<comment type="subunit">
    <text evidence="3 12">Heterodimer of HisH and HisF.</text>
</comment>
<dbReference type="GO" id="GO:0000105">
    <property type="term" value="P:L-histidine biosynthetic process"/>
    <property type="evidence" value="ECO:0007669"/>
    <property type="project" value="UniProtKB-UniRule"/>
</dbReference>
<dbReference type="PATRIC" id="fig|927665.4.peg.435"/>
<dbReference type="HAMAP" id="MF_00278">
    <property type="entry name" value="HisH"/>
    <property type="match status" value="1"/>
</dbReference>
<evidence type="ECO:0000256" key="9">
    <source>
        <dbReference type="ARBA" id="ARBA00023239"/>
    </source>
</evidence>
<dbReference type="UniPathway" id="UPA00031">
    <property type="reaction ID" value="UER00010"/>
</dbReference>
<evidence type="ECO:0000313" key="15">
    <source>
        <dbReference type="Proteomes" id="UP000033047"/>
    </source>
</evidence>
<dbReference type="NCBIfam" id="TIGR01855">
    <property type="entry name" value="IMP_synth_hisH"/>
    <property type="match status" value="1"/>
</dbReference>
<evidence type="ECO:0000256" key="10">
    <source>
        <dbReference type="ARBA" id="ARBA00047838"/>
    </source>
</evidence>
<evidence type="ECO:0000256" key="1">
    <source>
        <dbReference type="ARBA" id="ARBA00004496"/>
    </source>
</evidence>
<dbReference type="EC" id="3.5.1.2" evidence="12"/>
<keyword evidence="7 12" id="KW-0315">Glutamine amidotransferase</keyword>
<keyword evidence="5 12" id="KW-0028">Amino-acid biosynthesis</keyword>
<evidence type="ECO:0000256" key="5">
    <source>
        <dbReference type="ARBA" id="ARBA00022605"/>
    </source>
</evidence>
<dbReference type="EMBL" id="AQHV01000001">
    <property type="protein sequence ID" value="KKB60157.1"/>
    <property type="molecule type" value="Genomic_DNA"/>
</dbReference>
<evidence type="ECO:0000256" key="7">
    <source>
        <dbReference type="ARBA" id="ARBA00022962"/>
    </source>
</evidence>
<protein>
    <recommendedName>
        <fullName evidence="12">Imidazole glycerol phosphate synthase subunit HisH</fullName>
        <ecNumber evidence="12">4.3.2.10</ecNumber>
    </recommendedName>
    <alternativeName>
        <fullName evidence="12">IGP synthase glutaminase subunit</fullName>
        <ecNumber evidence="12">3.5.1.2</ecNumber>
    </alternativeName>
    <alternativeName>
        <fullName evidence="12">IGP synthase subunit HisH</fullName>
    </alternativeName>
    <alternativeName>
        <fullName evidence="12">ImGP synthase subunit HisH</fullName>
        <shortName evidence="12">IGPS subunit HisH</shortName>
    </alternativeName>
</protein>
<dbReference type="FunFam" id="3.40.50.880:FF:000009">
    <property type="entry name" value="Imidazole glycerol phosphate synthase subunit HisH"/>
    <property type="match status" value="1"/>
</dbReference>
<comment type="catalytic activity">
    <reaction evidence="10 12">
        <text>5-[(5-phospho-1-deoxy-D-ribulos-1-ylimino)methylamino]-1-(5-phospho-beta-D-ribosyl)imidazole-4-carboxamide + L-glutamine = D-erythro-1-(imidazol-4-yl)glycerol 3-phosphate + 5-amino-1-(5-phospho-beta-D-ribosyl)imidazole-4-carboxamide + L-glutamate + H(+)</text>
        <dbReference type="Rhea" id="RHEA:24793"/>
        <dbReference type="ChEBI" id="CHEBI:15378"/>
        <dbReference type="ChEBI" id="CHEBI:29985"/>
        <dbReference type="ChEBI" id="CHEBI:58278"/>
        <dbReference type="ChEBI" id="CHEBI:58359"/>
        <dbReference type="ChEBI" id="CHEBI:58475"/>
        <dbReference type="ChEBI" id="CHEBI:58525"/>
        <dbReference type="EC" id="4.3.2.10"/>
    </reaction>
</comment>
<dbReference type="GO" id="GO:0004359">
    <property type="term" value="F:glutaminase activity"/>
    <property type="evidence" value="ECO:0007669"/>
    <property type="project" value="UniProtKB-EC"/>
</dbReference>
<feature type="active site" evidence="12">
    <location>
        <position position="229"/>
    </location>
</feature>
<dbReference type="SUPFAM" id="SSF52317">
    <property type="entry name" value="Class I glutamine amidotransferase-like"/>
    <property type="match status" value="1"/>
</dbReference>
<accession>A0A0F5JS05</accession>
<dbReference type="PANTHER" id="PTHR42701">
    <property type="entry name" value="IMIDAZOLE GLYCEROL PHOSPHATE SYNTHASE SUBUNIT HISH"/>
    <property type="match status" value="1"/>
</dbReference>
<feature type="active site" evidence="12">
    <location>
        <position position="231"/>
    </location>
</feature>
<dbReference type="PROSITE" id="PS51273">
    <property type="entry name" value="GATASE_TYPE_1"/>
    <property type="match status" value="1"/>
</dbReference>
<dbReference type="Pfam" id="PF00117">
    <property type="entry name" value="GATase"/>
    <property type="match status" value="1"/>
</dbReference>
<organism evidence="14 15">
    <name type="scientific">Parabacteroides goldsteinii DSM 19448 = WAL 12034</name>
    <dbReference type="NCBI Taxonomy" id="927665"/>
    <lineage>
        <taxon>Bacteria</taxon>
        <taxon>Pseudomonadati</taxon>
        <taxon>Bacteroidota</taxon>
        <taxon>Bacteroidia</taxon>
        <taxon>Bacteroidales</taxon>
        <taxon>Tannerellaceae</taxon>
        <taxon>Parabacteroides</taxon>
    </lineage>
</organism>
<keyword evidence="6 12" id="KW-0378">Hydrolase</keyword>
<comment type="caution">
    <text evidence="14">The sequence shown here is derived from an EMBL/GenBank/DDBJ whole genome shotgun (WGS) entry which is preliminary data.</text>
</comment>
<evidence type="ECO:0000256" key="6">
    <source>
        <dbReference type="ARBA" id="ARBA00022801"/>
    </source>
</evidence>
<dbReference type="AlphaFoldDB" id="A0A0F5JS05"/>
<feature type="domain" description="Glutamine amidotransferase" evidence="13">
    <location>
        <begin position="63"/>
        <end position="245"/>
    </location>
</feature>
<dbReference type="PANTHER" id="PTHR42701:SF1">
    <property type="entry name" value="IMIDAZOLE GLYCEROL PHOSPHATE SYNTHASE SUBUNIT HISH"/>
    <property type="match status" value="1"/>
</dbReference>
<dbReference type="Proteomes" id="UP000033047">
    <property type="component" value="Unassembled WGS sequence"/>
</dbReference>
<dbReference type="InterPro" id="IPR017926">
    <property type="entry name" value="GATASE"/>
</dbReference>
<keyword evidence="8 12" id="KW-0368">Histidine biosynthesis</keyword>
<keyword evidence="4 12" id="KW-0963">Cytoplasm</keyword>
<feature type="active site" description="Nucleophile" evidence="12">
    <location>
        <position position="128"/>
    </location>
</feature>
<dbReference type="GO" id="GO:0000107">
    <property type="term" value="F:imidazoleglycerol-phosphate synthase activity"/>
    <property type="evidence" value="ECO:0007669"/>
    <property type="project" value="UniProtKB-UniRule"/>
</dbReference>
<dbReference type="GO" id="GO:0016829">
    <property type="term" value="F:lyase activity"/>
    <property type="evidence" value="ECO:0007669"/>
    <property type="project" value="UniProtKB-KW"/>
</dbReference>
<dbReference type="CDD" id="cd01748">
    <property type="entry name" value="GATase1_IGP_Synthase"/>
    <property type="match status" value="1"/>
</dbReference>
<evidence type="ECO:0000256" key="4">
    <source>
        <dbReference type="ARBA" id="ARBA00022490"/>
    </source>
</evidence>
<comment type="subcellular location">
    <subcellularLocation>
        <location evidence="1 12">Cytoplasm</location>
    </subcellularLocation>
</comment>
<dbReference type="STRING" id="927665.HMPREF1535_00433"/>
<proteinExistence type="inferred from homology"/>
<name>A0A0F5JS05_9BACT</name>
<evidence type="ECO:0000256" key="11">
    <source>
        <dbReference type="ARBA" id="ARBA00049534"/>
    </source>
</evidence>
<evidence type="ECO:0000256" key="2">
    <source>
        <dbReference type="ARBA" id="ARBA00005091"/>
    </source>
</evidence>
<evidence type="ECO:0000256" key="3">
    <source>
        <dbReference type="ARBA" id="ARBA00011152"/>
    </source>
</evidence>
<keyword evidence="9 12" id="KW-0456">Lyase</keyword>
<comment type="pathway">
    <text evidence="2 12">Amino-acid biosynthesis; L-histidine biosynthesis; L-histidine from 5-phospho-alpha-D-ribose 1-diphosphate: step 5/9.</text>
</comment>
<dbReference type="GO" id="GO:0005737">
    <property type="term" value="C:cytoplasm"/>
    <property type="evidence" value="ECO:0007669"/>
    <property type="project" value="UniProtKB-SubCell"/>
</dbReference>
<dbReference type="Gene3D" id="3.40.50.880">
    <property type="match status" value="1"/>
</dbReference>
<evidence type="ECO:0000259" key="13">
    <source>
        <dbReference type="Pfam" id="PF00117"/>
    </source>
</evidence>
<dbReference type="EC" id="4.3.2.10" evidence="12"/>
<evidence type="ECO:0000256" key="8">
    <source>
        <dbReference type="ARBA" id="ARBA00023102"/>
    </source>
</evidence>
<comment type="function">
    <text evidence="12">IGPS catalyzes the conversion of PRFAR and glutamine to IGP, AICAR and glutamate. The HisH subunit catalyzes the hydrolysis of glutamine to glutamate and ammonia as part of the synthesis of IGP and AICAR. The resulting ammonia molecule is channeled to the active site of HisF.</text>
</comment>
<evidence type="ECO:0000256" key="12">
    <source>
        <dbReference type="HAMAP-Rule" id="MF_00278"/>
    </source>
</evidence>
<dbReference type="InterPro" id="IPR010139">
    <property type="entry name" value="Imidazole-glycPsynth_HisH"/>
</dbReference>
<evidence type="ECO:0000313" key="14">
    <source>
        <dbReference type="EMBL" id="KKB60157.1"/>
    </source>
</evidence>
<dbReference type="InterPro" id="IPR029062">
    <property type="entry name" value="Class_I_gatase-like"/>
</dbReference>
<gene>
    <name evidence="12" type="primary">hisH</name>
    <name evidence="14" type="ORF">HMPREF1535_00433</name>
</gene>
<dbReference type="HOGENOM" id="CLU_071837_0_0_10"/>
<reference evidence="14 15" key="1">
    <citation type="submission" date="2013-04" db="EMBL/GenBank/DDBJ databases">
        <title>The Genome Sequence of Parabacteroides goldsteinii DSM 19448.</title>
        <authorList>
            <consortium name="The Broad Institute Genomics Platform"/>
            <person name="Earl A."/>
            <person name="Ward D."/>
            <person name="Feldgarden M."/>
            <person name="Gevers D."/>
            <person name="Martens E."/>
            <person name="Sakamoto M."/>
            <person name="Benno Y."/>
            <person name="Song Y."/>
            <person name="Liu C."/>
            <person name="Lee J."/>
            <person name="Bolanos M."/>
            <person name="Vaisanen M.L."/>
            <person name="Finegold S.M."/>
            <person name="Walker B."/>
            <person name="Young S."/>
            <person name="Zeng Q."/>
            <person name="Gargeya S."/>
            <person name="Fitzgerald M."/>
            <person name="Haas B."/>
            <person name="Abouelleil A."/>
            <person name="Allen A.W."/>
            <person name="Alvarado L."/>
            <person name="Arachchi H.M."/>
            <person name="Berlin A.M."/>
            <person name="Chapman S.B."/>
            <person name="Gainer-Dewar J."/>
            <person name="Goldberg J."/>
            <person name="Griggs A."/>
            <person name="Gujja S."/>
            <person name="Hansen M."/>
            <person name="Howarth C."/>
            <person name="Imamovic A."/>
            <person name="Ireland A."/>
            <person name="Larimer J."/>
            <person name="McCowan C."/>
            <person name="Murphy C."/>
            <person name="Pearson M."/>
            <person name="Poon T.W."/>
            <person name="Priest M."/>
            <person name="Roberts A."/>
            <person name="Saif S."/>
            <person name="Shea T."/>
            <person name="Sisk P."/>
            <person name="Sykes S."/>
            <person name="Wortman J."/>
            <person name="Nusbaum C."/>
            <person name="Birren B."/>
        </authorList>
    </citation>
    <scope>NUCLEOTIDE SEQUENCE [LARGE SCALE GENOMIC DNA]</scope>
    <source>
        <strain evidence="14 15">DSM 19448</strain>
    </source>
</reference>
<comment type="catalytic activity">
    <reaction evidence="11 12">
        <text>L-glutamine + H2O = L-glutamate + NH4(+)</text>
        <dbReference type="Rhea" id="RHEA:15889"/>
        <dbReference type="ChEBI" id="CHEBI:15377"/>
        <dbReference type="ChEBI" id="CHEBI:28938"/>
        <dbReference type="ChEBI" id="CHEBI:29985"/>
        <dbReference type="ChEBI" id="CHEBI:58359"/>
        <dbReference type="EC" id="3.5.1.2"/>
    </reaction>
</comment>